<dbReference type="AlphaFoldDB" id="A0ABD3IPL4"/>
<feature type="region of interest" description="Disordered" evidence="1">
    <location>
        <begin position="77"/>
        <end position="97"/>
    </location>
</feature>
<evidence type="ECO:0000256" key="1">
    <source>
        <dbReference type="SAM" id="MobiDB-lite"/>
    </source>
</evidence>
<name>A0ABD3IPL4_EUCGL</name>
<dbReference type="PANTHER" id="PTHR31972">
    <property type="entry name" value="EXPRESSED PROTEIN"/>
    <property type="match status" value="1"/>
</dbReference>
<protein>
    <submittedName>
        <fullName evidence="2">Uncharacterized protein</fullName>
    </submittedName>
</protein>
<proteinExistence type="predicted"/>
<dbReference type="Proteomes" id="UP001634007">
    <property type="component" value="Unassembled WGS sequence"/>
</dbReference>
<accession>A0ABD3IPL4</accession>
<organism evidence="2 3">
    <name type="scientific">Eucalyptus globulus</name>
    <name type="common">Tasmanian blue gum</name>
    <dbReference type="NCBI Taxonomy" id="34317"/>
    <lineage>
        <taxon>Eukaryota</taxon>
        <taxon>Viridiplantae</taxon>
        <taxon>Streptophyta</taxon>
        <taxon>Embryophyta</taxon>
        <taxon>Tracheophyta</taxon>
        <taxon>Spermatophyta</taxon>
        <taxon>Magnoliopsida</taxon>
        <taxon>eudicotyledons</taxon>
        <taxon>Gunneridae</taxon>
        <taxon>Pentapetalae</taxon>
        <taxon>rosids</taxon>
        <taxon>malvids</taxon>
        <taxon>Myrtales</taxon>
        <taxon>Myrtaceae</taxon>
        <taxon>Myrtoideae</taxon>
        <taxon>Eucalypteae</taxon>
        <taxon>Eucalyptus</taxon>
    </lineage>
</organism>
<evidence type="ECO:0000313" key="2">
    <source>
        <dbReference type="EMBL" id="KAL3716108.1"/>
    </source>
</evidence>
<evidence type="ECO:0000313" key="3">
    <source>
        <dbReference type="Proteomes" id="UP001634007"/>
    </source>
</evidence>
<dbReference type="PANTHER" id="PTHR31972:SF16">
    <property type="entry name" value="FAMILY PROTEIN, PUTATIVE (DUF868)-RELATED"/>
    <property type="match status" value="1"/>
</dbReference>
<reference evidence="2 3" key="1">
    <citation type="submission" date="2024-11" db="EMBL/GenBank/DDBJ databases">
        <title>Chromosome-level genome assembly of Eucalyptus globulus Labill. provides insights into its genome evolution.</title>
        <authorList>
            <person name="Li X."/>
        </authorList>
    </citation>
    <scope>NUCLEOTIDE SEQUENCE [LARGE SCALE GENOMIC DNA]</scope>
    <source>
        <strain evidence="2">CL2024</strain>
        <tissue evidence="2">Fresh tender leaves</tissue>
    </source>
</reference>
<comment type="caution">
    <text evidence="2">The sequence shown here is derived from an EMBL/GenBank/DDBJ whole genome shotgun (WGS) entry which is preliminary data.</text>
</comment>
<dbReference type="InterPro" id="IPR008586">
    <property type="entry name" value="DUF868_pln"/>
</dbReference>
<dbReference type="Pfam" id="PF05910">
    <property type="entry name" value="DUF868"/>
    <property type="match status" value="1"/>
</dbReference>
<gene>
    <name evidence="2" type="ORF">ACJRO7_007819</name>
</gene>
<dbReference type="EMBL" id="JBJKBG010000011">
    <property type="protein sequence ID" value="KAL3716108.1"/>
    <property type="molecule type" value="Genomic_DNA"/>
</dbReference>
<keyword evidence="3" id="KW-1185">Reference proteome</keyword>
<sequence length="301" mass="34065">MRSVVTCYNEHAIKVSDSYCSGPSNQSYLSPVSVPSMPNAVTCIYKSKLSNQRRLVITITWCNNFLGQGLTISIADDKSSPPKGSANSWQLQKRKGAKSFQSGNSRIEVFWDLLSAQFDSGPEPVNGFYVAVLVDSELGLLLGDINEELDVIRLRTGLPNAKFSLVSRNVHFSGNSPYSAKAQFSSSGISHDILIEYAHEQDSRNPVLSVMVDKKKIFQVKRLRWNFRGNQTLYVDGVLVDMMWDAHDWFFDPRYGYAVFMFRTRSGLDNRLWLEEKNLDMQKEWDNIGFCLLICACKSPN</sequence>